<dbReference type="Proteomes" id="UP000760860">
    <property type="component" value="Unassembled WGS sequence"/>
</dbReference>
<dbReference type="VEuPathDB" id="FungiDB:PC110_g18338"/>
<comment type="caution">
    <text evidence="1">The sequence shown here is derived from an EMBL/GenBank/DDBJ whole genome shotgun (WGS) entry which is preliminary data.</text>
</comment>
<evidence type="ECO:0000313" key="2">
    <source>
        <dbReference type="Proteomes" id="UP000760860"/>
    </source>
</evidence>
<accession>A0A8T1HM36</accession>
<sequence length="199" mass="22603">MAATEAASSKQQRYVEVSDDDDDDLLKYLDVKAMEERNLATSPPLESFGPVDGRTVAQVFVPLWKACVQRKRRRDEMDADGDASVHVSSVQTADGGLARRRMLAHLRQRRYSDVPTGFIARSQQCDPTIDSTWSGVAELERKREVARLRQHQCTARRRERNTIHGVDAEGLEYKCEAARLRQSSSRARQKEQNGKRNDT</sequence>
<dbReference type="EMBL" id="RCMV01000695">
    <property type="protein sequence ID" value="KAG3213815.1"/>
    <property type="molecule type" value="Genomic_DNA"/>
</dbReference>
<proteinExistence type="predicted"/>
<evidence type="ECO:0000313" key="1">
    <source>
        <dbReference type="EMBL" id="KAG3213815.1"/>
    </source>
</evidence>
<name>A0A8T1HM36_9STRA</name>
<dbReference type="AlphaFoldDB" id="A0A8T1HM36"/>
<organism evidence="1 2">
    <name type="scientific">Phytophthora cactorum</name>
    <dbReference type="NCBI Taxonomy" id="29920"/>
    <lineage>
        <taxon>Eukaryota</taxon>
        <taxon>Sar</taxon>
        <taxon>Stramenopiles</taxon>
        <taxon>Oomycota</taxon>
        <taxon>Peronosporomycetes</taxon>
        <taxon>Peronosporales</taxon>
        <taxon>Peronosporaceae</taxon>
        <taxon>Phytophthora</taxon>
    </lineage>
</organism>
<gene>
    <name evidence="1" type="ORF">PC129_g15258</name>
</gene>
<protein>
    <submittedName>
        <fullName evidence="1">Uncharacterized protein</fullName>
    </submittedName>
</protein>
<reference evidence="1" key="1">
    <citation type="submission" date="2018-05" db="EMBL/GenBank/DDBJ databases">
        <title>Effector identification in a new, highly contiguous assembly of the strawberry crown rot pathogen Phytophthora cactorum.</title>
        <authorList>
            <person name="Armitage A.D."/>
            <person name="Nellist C.F."/>
            <person name="Bates H."/>
            <person name="Vickerstaff R.J."/>
            <person name="Harrison R.J."/>
        </authorList>
    </citation>
    <scope>NUCLEOTIDE SEQUENCE</scope>
    <source>
        <strain evidence="1">P421</strain>
    </source>
</reference>